<dbReference type="STRING" id="1484693.RS694_17910"/>
<reference evidence="2 3" key="1">
    <citation type="submission" date="2017-01" db="EMBL/GenBank/DDBJ databases">
        <authorList>
            <person name="Mah S.A."/>
            <person name="Swanson W.J."/>
            <person name="Moy G.W."/>
            <person name="Vacquier V.D."/>
        </authorList>
    </citation>
    <scope>NUCLEOTIDE SEQUENCE [LARGE SCALE GENOMIC DNA]</scope>
    <source>
        <strain evidence="2 3">DSM 22694</strain>
    </source>
</reference>
<dbReference type="Proteomes" id="UP000186110">
    <property type="component" value="Chromosome"/>
</dbReference>
<accession>A0A1P8KG61</accession>
<dbReference type="eggNOG" id="COG0834">
    <property type="taxonomic scope" value="Bacteria"/>
</dbReference>
<dbReference type="EMBL" id="CP019239">
    <property type="protein sequence ID" value="APW44961.1"/>
    <property type="molecule type" value="Genomic_DNA"/>
</dbReference>
<sequence length="218" mass="24550">MQYYERKPFHYTSETGKVVGLVVAPTEQAFAKIGIPVKWQLVPANRILDTLKRDESPLCSPGWYKNPERMEYAQFSEPIYRDKPLVGLGNADFPVKQGITAKELFARPETRLLIKQNFSQGAYMDKIIAGMPTAQVQAVPVDVTNLVQMIHARRADLIVTTQEEVEIYVEQAALKLKDFRVLVFPDVPAVEKRYILCSKSVPASLMAKLNKAIGTKPL</sequence>
<dbReference type="KEGG" id="rsb:RS694_17910"/>
<organism evidence="2 3">
    <name type="scientific">Rhodoferax saidenbachensis</name>
    <dbReference type="NCBI Taxonomy" id="1484693"/>
    <lineage>
        <taxon>Bacteria</taxon>
        <taxon>Pseudomonadati</taxon>
        <taxon>Pseudomonadota</taxon>
        <taxon>Betaproteobacteria</taxon>
        <taxon>Burkholderiales</taxon>
        <taxon>Comamonadaceae</taxon>
        <taxon>Rhodoferax</taxon>
    </lineage>
</organism>
<dbReference type="InterPro" id="IPR001638">
    <property type="entry name" value="Solute-binding_3/MltF_N"/>
</dbReference>
<dbReference type="SUPFAM" id="SSF53850">
    <property type="entry name" value="Periplasmic binding protein-like II"/>
    <property type="match status" value="1"/>
</dbReference>
<name>A0A1P8KG61_9BURK</name>
<evidence type="ECO:0000313" key="3">
    <source>
        <dbReference type="Proteomes" id="UP000186110"/>
    </source>
</evidence>
<dbReference type="Pfam" id="PF00497">
    <property type="entry name" value="SBP_bac_3"/>
    <property type="match status" value="1"/>
</dbReference>
<dbReference type="AlphaFoldDB" id="A0A1P8KG61"/>
<keyword evidence="3" id="KW-1185">Reference proteome</keyword>
<protein>
    <recommendedName>
        <fullName evidence="1">Solute-binding protein family 3/N-terminal domain-containing protein</fullName>
    </recommendedName>
</protein>
<evidence type="ECO:0000259" key="1">
    <source>
        <dbReference type="Pfam" id="PF00497"/>
    </source>
</evidence>
<gene>
    <name evidence="2" type="ORF">RS694_17910</name>
</gene>
<dbReference type="Gene3D" id="3.40.190.10">
    <property type="entry name" value="Periplasmic binding protein-like II"/>
    <property type="match status" value="2"/>
</dbReference>
<feature type="domain" description="Solute-binding protein family 3/N-terminal" evidence="1">
    <location>
        <begin position="6"/>
        <end position="197"/>
    </location>
</feature>
<evidence type="ECO:0000313" key="2">
    <source>
        <dbReference type="EMBL" id="APW44961.1"/>
    </source>
</evidence>
<proteinExistence type="predicted"/>